<keyword evidence="3 8" id="KW-0808">Transferase</keyword>
<dbReference type="InterPro" id="IPR016064">
    <property type="entry name" value="NAD/diacylglycerol_kinase_sf"/>
</dbReference>
<dbReference type="PANTHER" id="PTHR11255:SF80">
    <property type="entry name" value="EYE-SPECIFIC DIACYLGLYCEROL KINASE"/>
    <property type="match status" value="1"/>
</dbReference>
<evidence type="ECO:0000256" key="5">
    <source>
        <dbReference type="ARBA" id="ARBA00022777"/>
    </source>
</evidence>
<dbReference type="GO" id="GO:0005886">
    <property type="term" value="C:plasma membrane"/>
    <property type="evidence" value="ECO:0007669"/>
    <property type="project" value="TreeGrafter"/>
</dbReference>
<dbReference type="OrthoDB" id="242257at2759"/>
<dbReference type="InterPro" id="IPR036770">
    <property type="entry name" value="Ankyrin_rpt-contain_sf"/>
</dbReference>
<dbReference type="FunFam" id="2.60.200.40:FF:000012">
    <property type="entry name" value="Diacylglycerol kinase"/>
    <property type="match status" value="1"/>
</dbReference>
<dbReference type="InterPro" id="IPR000756">
    <property type="entry name" value="Diacylglycerol_kin_accessory"/>
</dbReference>
<evidence type="ECO:0000313" key="11">
    <source>
        <dbReference type="Proteomes" id="UP000494040"/>
    </source>
</evidence>
<dbReference type="EnsemblMetazoa" id="XM_014394962.2">
    <property type="protein sequence ID" value="XP_014250448.1"/>
    <property type="gene ID" value="LOC106667187"/>
</dbReference>
<dbReference type="PROSITE" id="PS50297">
    <property type="entry name" value="ANK_REP_REGION"/>
    <property type="match status" value="2"/>
</dbReference>
<dbReference type="InterPro" id="IPR001206">
    <property type="entry name" value="Diacylglycerol_kinase_cat_dom"/>
</dbReference>
<protein>
    <recommendedName>
        <fullName evidence="8">Diacylglycerol kinase</fullName>
        <shortName evidence="8">DAG kinase</shortName>
        <ecNumber evidence="8">2.7.1.107</ecNumber>
    </recommendedName>
</protein>
<dbReference type="PROSITE" id="PS50088">
    <property type="entry name" value="ANK_REPEAT"/>
    <property type="match status" value="2"/>
</dbReference>
<dbReference type="Pfam" id="PF12796">
    <property type="entry name" value="Ank_2"/>
    <property type="match status" value="1"/>
</dbReference>
<dbReference type="SUPFAM" id="SSF111331">
    <property type="entry name" value="NAD kinase/diacylglycerol kinase-like"/>
    <property type="match status" value="1"/>
</dbReference>
<evidence type="ECO:0000256" key="4">
    <source>
        <dbReference type="ARBA" id="ARBA00022741"/>
    </source>
</evidence>
<evidence type="ECO:0000256" key="1">
    <source>
        <dbReference type="ARBA" id="ARBA00001383"/>
    </source>
</evidence>
<dbReference type="Gene3D" id="3.40.50.10330">
    <property type="entry name" value="Probable inorganic polyphosphate/atp-NAD kinase, domain 1"/>
    <property type="match status" value="1"/>
</dbReference>
<dbReference type="CDD" id="cd20855">
    <property type="entry name" value="C1_DGK_typeIV_rpt2"/>
    <property type="match status" value="1"/>
</dbReference>
<dbReference type="GO" id="GO:0004143">
    <property type="term" value="F:ATP-dependent diacylglycerol kinase activity"/>
    <property type="evidence" value="ECO:0007669"/>
    <property type="project" value="UniProtKB-EC"/>
</dbReference>
<dbReference type="FunFam" id="1.25.40.20:FF:000204">
    <property type="entry name" value="Diacylglycerol kinase"/>
    <property type="match status" value="1"/>
</dbReference>
<keyword evidence="11" id="KW-1185">Reference proteome</keyword>
<name>A0A8I6TET8_CIMLE</name>
<dbReference type="FunFam" id="3.40.50.10330:FF:000002">
    <property type="entry name" value="Diacylglycerol kinase"/>
    <property type="match status" value="1"/>
</dbReference>
<evidence type="ECO:0000256" key="7">
    <source>
        <dbReference type="PROSITE-ProRule" id="PRU00023"/>
    </source>
</evidence>
<keyword evidence="6 8" id="KW-0067">ATP-binding</keyword>
<dbReference type="InterPro" id="IPR056383">
    <property type="entry name" value="DGKI-like_dom"/>
</dbReference>
<dbReference type="Proteomes" id="UP000494040">
    <property type="component" value="Unassembled WGS sequence"/>
</dbReference>
<dbReference type="InterPro" id="IPR002110">
    <property type="entry name" value="Ankyrin_rpt"/>
</dbReference>
<dbReference type="OMA" id="NMIDNDK"/>
<accession>A0A8I6TET8</accession>
<keyword evidence="7" id="KW-0040">ANK repeat</keyword>
<dbReference type="SMART" id="SM00248">
    <property type="entry name" value="ANK"/>
    <property type="match status" value="2"/>
</dbReference>
<evidence type="ECO:0000313" key="10">
    <source>
        <dbReference type="EnsemblMetazoa" id="XP_014250448.1"/>
    </source>
</evidence>
<dbReference type="SMART" id="SM00046">
    <property type="entry name" value="DAGKc"/>
    <property type="match status" value="1"/>
</dbReference>
<organism evidence="10 11">
    <name type="scientific">Cimex lectularius</name>
    <name type="common">Bed bug</name>
    <name type="synonym">Acanthia lectularia</name>
    <dbReference type="NCBI Taxonomy" id="79782"/>
    <lineage>
        <taxon>Eukaryota</taxon>
        <taxon>Metazoa</taxon>
        <taxon>Ecdysozoa</taxon>
        <taxon>Arthropoda</taxon>
        <taxon>Hexapoda</taxon>
        <taxon>Insecta</taxon>
        <taxon>Pterygota</taxon>
        <taxon>Neoptera</taxon>
        <taxon>Paraneoptera</taxon>
        <taxon>Hemiptera</taxon>
        <taxon>Heteroptera</taxon>
        <taxon>Panheteroptera</taxon>
        <taxon>Cimicomorpha</taxon>
        <taxon>Cimicidae</taxon>
        <taxon>Cimex</taxon>
    </lineage>
</organism>
<dbReference type="Pfam" id="PF00609">
    <property type="entry name" value="DAGK_acc"/>
    <property type="match status" value="1"/>
</dbReference>
<dbReference type="GeneID" id="106667187"/>
<feature type="domain" description="DAGKc" evidence="9">
    <location>
        <begin position="200"/>
        <end position="334"/>
    </location>
</feature>
<dbReference type="RefSeq" id="XP_014250448.1">
    <property type="nucleotide sequence ID" value="XM_014394962.2"/>
</dbReference>
<dbReference type="GO" id="GO:0005524">
    <property type="term" value="F:ATP binding"/>
    <property type="evidence" value="ECO:0007669"/>
    <property type="project" value="UniProtKB-KW"/>
</dbReference>
<dbReference type="InterPro" id="IPR037607">
    <property type="entry name" value="DGK"/>
</dbReference>
<dbReference type="Gene3D" id="2.60.200.40">
    <property type="match status" value="1"/>
</dbReference>
<dbReference type="AlphaFoldDB" id="A0A8I6TET8"/>
<dbReference type="SMART" id="SM00045">
    <property type="entry name" value="DAGKa"/>
    <property type="match status" value="1"/>
</dbReference>
<dbReference type="Pfam" id="PF23578">
    <property type="entry name" value="DGKI"/>
    <property type="match status" value="1"/>
</dbReference>
<dbReference type="PANTHER" id="PTHR11255">
    <property type="entry name" value="DIACYLGLYCEROL KINASE"/>
    <property type="match status" value="1"/>
</dbReference>
<dbReference type="EC" id="2.7.1.107" evidence="8"/>
<evidence type="ECO:0000256" key="6">
    <source>
        <dbReference type="ARBA" id="ARBA00022840"/>
    </source>
</evidence>
<feature type="repeat" description="ANK" evidence="7">
    <location>
        <begin position="760"/>
        <end position="781"/>
    </location>
</feature>
<comment type="catalytic activity">
    <reaction evidence="1 8">
        <text>a 1,2-diacyl-sn-glycerol + ATP = a 1,2-diacyl-sn-glycero-3-phosphate + ADP + H(+)</text>
        <dbReference type="Rhea" id="RHEA:10272"/>
        <dbReference type="ChEBI" id="CHEBI:15378"/>
        <dbReference type="ChEBI" id="CHEBI:17815"/>
        <dbReference type="ChEBI" id="CHEBI:30616"/>
        <dbReference type="ChEBI" id="CHEBI:58608"/>
        <dbReference type="ChEBI" id="CHEBI:456216"/>
        <dbReference type="EC" id="2.7.1.107"/>
    </reaction>
</comment>
<dbReference type="InterPro" id="IPR017438">
    <property type="entry name" value="ATP-NAD_kinase_N"/>
</dbReference>
<dbReference type="Pfam" id="PF00781">
    <property type="entry name" value="DAGK_cat"/>
    <property type="match status" value="1"/>
</dbReference>
<evidence type="ECO:0000256" key="8">
    <source>
        <dbReference type="RuleBase" id="RU361128"/>
    </source>
</evidence>
<dbReference type="CDD" id="cd20802">
    <property type="entry name" value="C1_DGK_typeIV_rpt1"/>
    <property type="match status" value="1"/>
</dbReference>
<comment type="similarity">
    <text evidence="2 8">Belongs to the eukaryotic diacylglycerol kinase family.</text>
</comment>
<evidence type="ECO:0000259" key="9">
    <source>
        <dbReference type="PROSITE" id="PS50146"/>
    </source>
</evidence>
<dbReference type="Gene3D" id="1.25.40.20">
    <property type="entry name" value="Ankyrin repeat-containing domain"/>
    <property type="match status" value="1"/>
</dbReference>
<dbReference type="PROSITE" id="PS50146">
    <property type="entry name" value="DAGK"/>
    <property type="match status" value="1"/>
</dbReference>
<reference evidence="10" key="1">
    <citation type="submission" date="2022-01" db="UniProtKB">
        <authorList>
            <consortium name="EnsemblMetazoa"/>
        </authorList>
    </citation>
    <scope>IDENTIFICATION</scope>
</reference>
<dbReference type="CTD" id="31826"/>
<dbReference type="KEGG" id="clec:106667187"/>
<evidence type="ECO:0000256" key="2">
    <source>
        <dbReference type="ARBA" id="ARBA00009280"/>
    </source>
</evidence>
<dbReference type="GO" id="GO:0007200">
    <property type="term" value="P:phospholipase C-activating G protein-coupled receptor signaling pathway"/>
    <property type="evidence" value="ECO:0007669"/>
    <property type="project" value="InterPro"/>
</dbReference>
<dbReference type="SUPFAM" id="SSF48403">
    <property type="entry name" value="Ankyrin repeat"/>
    <property type="match status" value="1"/>
</dbReference>
<keyword evidence="5 8" id="KW-0418">Kinase</keyword>
<keyword evidence="4 8" id="KW-0547">Nucleotide-binding</keyword>
<proteinExistence type="inferred from homology"/>
<sequence length="866" mass="96665">MGLSFFSRKHGSDIGLVSSPNWDESALEGEHIWYSKDPSEKCYMGESECKQEGTKLKCSACKMVAHTSCISEIAGNQRFHCKPTFKDAGLTSYREDTKTKHHWIHRRTQKGKCHHCGKAFQSKLPFCNDKIALRCSWCQISFHNKDNCFNAQKREEDCNLGIHSGTIVPPSWIVKLPRKSEECDVPSTEKAFTVKPIPTTNMHPVIVFINPKSGGNQGHKLLQKFHWLLNPRQVFDLTQGGPKMGLQLYRKVPYLRVLACGGDGTVGWILSEIDQLDFNPPPPVGVLPLGTGNDLARDLGWGGGYSNEPMSKILRNVSLGDVVHLDRWELKVEKNPNATEAKCEGKDNLSLNVVNNYFSLGVDAHIALQFHEAREAHPEKFTSRLRNKIFYGQMGGKDLLKRKWKGLAEFVTLVCDGKDLTSELKKHKFHAIVFLNIASYGGGAKPWPPMDGMKPSTDDGLIEVVGLTTYQLPLLQAGGHGTGICQCKSAVITTFKTIPMQVDGEACKLNPSIITMSFLNKAPMVAKRGRTSRVSTQTHLEPINIGVQKINIADYEEYQCDTEHLKKAAINIGQFEVDPMADLEQIRHLINSKMETQNPSTTKSEWCYLDTCTAEKFFKIDRAQEHSYYITDIASDSLYILNCEPIKVNIEEKISNLETSSVKSNQRNCTETSEGKTTAVSPYLDSAEDKILDSVQVKNTENNIHEKVKADEKEETNISYKSILLEKTTDSTIQAAKEGDIRALVGLHKQGYSLLSIDSSGQTALHYAARNGHKNIVKYLIACAPYSIIDMVDNERGQTALHKATFYGHSGICCMLVAAGASLTQPDNFGKTPKLLAIERKDHQLASYLESQESIQLVREEYETKL</sequence>
<evidence type="ECO:0000256" key="3">
    <source>
        <dbReference type="ARBA" id="ARBA00022679"/>
    </source>
</evidence>
<feature type="repeat" description="ANK" evidence="7">
    <location>
        <begin position="796"/>
        <end position="828"/>
    </location>
</feature>